<keyword evidence="4" id="KW-1185">Reference proteome</keyword>
<feature type="non-terminal residue" evidence="3">
    <location>
        <position position="565"/>
    </location>
</feature>
<feature type="non-terminal residue" evidence="3">
    <location>
        <position position="1"/>
    </location>
</feature>
<dbReference type="PANTHER" id="PTHR15708:SF8">
    <property type="entry name" value="PROTEIN MTSS 2"/>
    <property type="match status" value="1"/>
</dbReference>
<dbReference type="InterPro" id="IPR003124">
    <property type="entry name" value="WH2_dom"/>
</dbReference>
<feature type="compositionally biased region" description="Basic and acidic residues" evidence="1">
    <location>
        <begin position="1"/>
        <end position="10"/>
    </location>
</feature>
<evidence type="ECO:0000256" key="1">
    <source>
        <dbReference type="SAM" id="MobiDB-lite"/>
    </source>
</evidence>
<dbReference type="CDD" id="cd22060">
    <property type="entry name" value="WH2_MTSS1"/>
    <property type="match status" value="1"/>
</dbReference>
<dbReference type="Pfam" id="PF08397">
    <property type="entry name" value="IMD"/>
    <property type="match status" value="1"/>
</dbReference>
<proteinExistence type="predicted"/>
<sequence length="565" mass="60538">RHEIKKKSSDTLKLQKKARKGKGDLQPQLDNALQDVNDMYLLLEETEKQAVRKALIEERGRFCTFITFLQPVVNGELTMLGEITHLQGIIDDLVVLTAEPHKLPPASEQVIKDLKGSDYSWSYQTPPSSPSSSSSRKSSMCSSVSSAKGGLPWPGGAQTCSPSSTYRYRSLAQPASAGTRLSSVSSHDSGFISQDAAYSKPPSPMPSDITSQVQGQWGGMTMLLGLSFPMCRMSAAHQRVLPDIAGDKCWGDWSKASPYDQPVVSTLQRRKDRVEHLREAEVGSASGVYPTMGSEDAPRPRMSPATIAAKHGEEVSPAASDLAMVLTRGLSLEHQKSSRDSLQYSSGYSTQTTTPSCSEDTIPSQGTHGTTLPASSTPGVATIRRTPSTKPSVRRTLSNAGPIPIRPPIVPVKTPTVPDSPVYAGPARVGSEECVFYAEDASPNPMDFAKASPKRLSLPNAAWGGGVAEISVYAGAAHPMAADEEEDQQLAANRHSLVEKIGELVAGAHALGEGQFPFPTALEETPVPPPAPAMDPPAEDMLVAIRRGVRLRRTVTNDRSAPRIL</sequence>
<accession>A0A7K9YBC4</accession>
<dbReference type="PANTHER" id="PTHR15708">
    <property type="entry name" value="ACTIN BUNDLING/MISSING IN METASTASIS-RELATED"/>
    <property type="match status" value="1"/>
</dbReference>
<reference evidence="3 4" key="1">
    <citation type="submission" date="2019-09" db="EMBL/GenBank/DDBJ databases">
        <title>Bird 10,000 Genomes (B10K) Project - Family phase.</title>
        <authorList>
            <person name="Zhang G."/>
        </authorList>
    </citation>
    <scope>NUCLEOTIDE SEQUENCE [LARGE SCALE GENOMIC DNA]</scope>
    <source>
        <strain evidence="3">B10K-DU-001-53</strain>
        <tissue evidence="3">Muscle</tissue>
    </source>
</reference>
<evidence type="ECO:0000313" key="4">
    <source>
        <dbReference type="Proteomes" id="UP000522663"/>
    </source>
</evidence>
<evidence type="ECO:0000259" key="2">
    <source>
        <dbReference type="PROSITE" id="PS51338"/>
    </source>
</evidence>
<dbReference type="PROSITE" id="PS51338">
    <property type="entry name" value="IMD"/>
    <property type="match status" value="1"/>
</dbReference>
<feature type="region of interest" description="Disordered" evidence="1">
    <location>
        <begin position="334"/>
        <end position="412"/>
    </location>
</feature>
<dbReference type="GO" id="GO:0007009">
    <property type="term" value="P:plasma membrane organization"/>
    <property type="evidence" value="ECO:0007669"/>
    <property type="project" value="InterPro"/>
</dbReference>
<dbReference type="SUPFAM" id="SSF103657">
    <property type="entry name" value="BAR/IMD domain-like"/>
    <property type="match status" value="1"/>
</dbReference>
<dbReference type="Proteomes" id="UP000522663">
    <property type="component" value="Unassembled WGS sequence"/>
</dbReference>
<dbReference type="GO" id="GO:0015629">
    <property type="term" value="C:actin cytoskeleton"/>
    <property type="evidence" value="ECO:0007669"/>
    <property type="project" value="TreeGrafter"/>
</dbReference>
<feature type="compositionally biased region" description="Polar residues" evidence="1">
    <location>
        <begin position="355"/>
        <end position="399"/>
    </location>
</feature>
<comment type="caution">
    <text evidence="3">The sequence shown here is derived from an EMBL/GenBank/DDBJ whole genome shotgun (WGS) entry which is preliminary data.</text>
</comment>
<feature type="region of interest" description="Disordered" evidence="1">
    <location>
        <begin position="121"/>
        <end position="155"/>
    </location>
</feature>
<dbReference type="GO" id="GO:0005543">
    <property type="term" value="F:phospholipid binding"/>
    <property type="evidence" value="ECO:0007669"/>
    <property type="project" value="TreeGrafter"/>
</dbReference>
<protein>
    <submittedName>
        <fullName evidence="3">MTSSL protein</fullName>
    </submittedName>
</protein>
<dbReference type="AlphaFoldDB" id="A0A7K9YBC4"/>
<feature type="region of interest" description="Disordered" evidence="1">
    <location>
        <begin position="192"/>
        <end position="213"/>
    </location>
</feature>
<dbReference type="Gene3D" id="1.20.1270.60">
    <property type="entry name" value="Arfaptin homology (AH) domain/BAR domain"/>
    <property type="match status" value="1"/>
</dbReference>
<evidence type="ECO:0000313" key="3">
    <source>
        <dbReference type="EMBL" id="NXJ06294.1"/>
    </source>
</evidence>
<dbReference type="InterPro" id="IPR013606">
    <property type="entry name" value="I-BAR_dom"/>
</dbReference>
<feature type="domain" description="IMD" evidence="2">
    <location>
        <begin position="1"/>
        <end position="117"/>
    </location>
</feature>
<feature type="compositionally biased region" description="Low complexity" evidence="1">
    <location>
        <begin position="121"/>
        <end position="146"/>
    </location>
</feature>
<feature type="region of interest" description="Disordered" evidence="1">
    <location>
        <begin position="1"/>
        <end position="26"/>
    </location>
</feature>
<dbReference type="Pfam" id="PF02205">
    <property type="entry name" value="WH2"/>
    <property type="match status" value="1"/>
</dbReference>
<dbReference type="GO" id="GO:0003779">
    <property type="term" value="F:actin binding"/>
    <property type="evidence" value="ECO:0007669"/>
    <property type="project" value="InterPro"/>
</dbReference>
<dbReference type="InterPro" id="IPR027267">
    <property type="entry name" value="AH/BAR_dom_sf"/>
</dbReference>
<feature type="compositionally biased region" description="Low complexity" evidence="1">
    <location>
        <begin position="341"/>
        <end position="354"/>
    </location>
</feature>
<dbReference type="GO" id="GO:0009898">
    <property type="term" value="C:cytoplasmic side of plasma membrane"/>
    <property type="evidence" value="ECO:0007669"/>
    <property type="project" value="TreeGrafter"/>
</dbReference>
<dbReference type="OrthoDB" id="10061327at2759"/>
<dbReference type="InterPro" id="IPR030127">
    <property type="entry name" value="MTSS1/MTSS2"/>
</dbReference>
<gene>
    <name evidence="3" type="primary">Mtss1l</name>
    <name evidence="3" type="ORF">ODOGUJ_R02141</name>
</gene>
<dbReference type="EMBL" id="VXAB01003250">
    <property type="protein sequence ID" value="NXJ06294.1"/>
    <property type="molecule type" value="Genomic_DNA"/>
</dbReference>
<dbReference type="GO" id="GO:0030031">
    <property type="term" value="P:cell projection assembly"/>
    <property type="evidence" value="ECO:0007669"/>
    <property type="project" value="TreeGrafter"/>
</dbReference>
<name>A0A7K9YBC4_9GALL</name>
<organism evidence="3 4">
    <name type="scientific">Odontophorus gujanensis</name>
    <name type="common">marbled wood quail</name>
    <dbReference type="NCBI Taxonomy" id="886794"/>
    <lineage>
        <taxon>Eukaryota</taxon>
        <taxon>Metazoa</taxon>
        <taxon>Chordata</taxon>
        <taxon>Craniata</taxon>
        <taxon>Vertebrata</taxon>
        <taxon>Euteleostomi</taxon>
        <taxon>Archelosauria</taxon>
        <taxon>Archosauria</taxon>
        <taxon>Dinosauria</taxon>
        <taxon>Saurischia</taxon>
        <taxon>Theropoda</taxon>
        <taxon>Coelurosauria</taxon>
        <taxon>Aves</taxon>
        <taxon>Neognathae</taxon>
        <taxon>Galloanserae</taxon>
        <taxon>Galliformes</taxon>
        <taxon>Odontophoridae</taxon>
        <taxon>Odontophorus</taxon>
    </lineage>
</organism>